<protein>
    <submittedName>
        <fullName evidence="4">Glycosyltransferase family 2 protein</fullName>
    </submittedName>
</protein>
<dbReference type="InterPro" id="IPR001173">
    <property type="entry name" value="Glyco_trans_2-like"/>
</dbReference>
<evidence type="ECO:0000313" key="4">
    <source>
        <dbReference type="EMBL" id="HIW88100.1"/>
    </source>
</evidence>
<organism evidence="4 5">
    <name type="scientific">Candidatus Onthomorpha intestinigallinarum</name>
    <dbReference type="NCBI Taxonomy" id="2840880"/>
    <lineage>
        <taxon>Bacteria</taxon>
        <taxon>Pseudomonadati</taxon>
        <taxon>Bacteroidota</taxon>
        <taxon>Bacteroidia</taxon>
        <taxon>Bacteroidales</taxon>
        <taxon>Candidatus Onthomorpha</taxon>
    </lineage>
</organism>
<dbReference type="PANTHER" id="PTHR22916">
    <property type="entry name" value="GLYCOSYLTRANSFERASE"/>
    <property type="match status" value="1"/>
</dbReference>
<keyword evidence="2" id="KW-0808">Transferase</keyword>
<dbReference type="Pfam" id="PF00535">
    <property type="entry name" value="Glycos_transf_2"/>
    <property type="match status" value="1"/>
</dbReference>
<dbReference type="InterPro" id="IPR029044">
    <property type="entry name" value="Nucleotide-diphossugar_trans"/>
</dbReference>
<reference evidence="4" key="2">
    <citation type="submission" date="2021-04" db="EMBL/GenBank/DDBJ databases">
        <authorList>
            <person name="Gilroy R."/>
        </authorList>
    </citation>
    <scope>NUCLEOTIDE SEQUENCE</scope>
    <source>
        <strain evidence="4">Gambia16-930</strain>
    </source>
</reference>
<dbReference type="SUPFAM" id="SSF53448">
    <property type="entry name" value="Nucleotide-diphospho-sugar transferases"/>
    <property type="match status" value="1"/>
</dbReference>
<sequence>MENPFISVILPTYNGEKTIRRCIDSMLAQHFTDFELIIIDDGSVDKTYSICHDYYMKNSCVKLYRKPNGGESSARNMGLLQAKGEWITFIDHDDYVDDDYLFSFVSMEDMRKDTLYIVGEKEGFTTKDLKPQKGIYDSGDMDQRMLSLLSDNGTTWGKLFYRRTLEQQCITFNENVFYGGDKLFTMQYAAHVDRVVYNPNTYPYNYVNYFNPVKFIKSFPRELENYKQIRDVLRKTYGERFRNEWLQQHFKLLFFSIYALKSDRNERYEKIHILFDTLDEAEQVVDIMASTPSRLQGLWKRVGRGDYLLADICLSWAIPLVVWLFDCRYIPTSVKRFCKQAAG</sequence>
<feature type="domain" description="Glycosyltransferase 2-like" evidence="3">
    <location>
        <begin position="7"/>
        <end position="106"/>
    </location>
</feature>
<name>A0A9D1RIJ1_9BACT</name>
<gene>
    <name evidence="4" type="ORF">IAC47_07535</name>
</gene>
<comment type="caution">
    <text evidence="4">The sequence shown here is derived from an EMBL/GenBank/DDBJ whole genome shotgun (WGS) entry which is preliminary data.</text>
</comment>
<evidence type="ECO:0000313" key="5">
    <source>
        <dbReference type="Proteomes" id="UP000824267"/>
    </source>
</evidence>
<dbReference type="AlphaFoldDB" id="A0A9D1RIJ1"/>
<dbReference type="CDD" id="cd00761">
    <property type="entry name" value="Glyco_tranf_GTA_type"/>
    <property type="match status" value="1"/>
</dbReference>
<accession>A0A9D1RIJ1</accession>
<dbReference type="EMBL" id="DXGG01000236">
    <property type="protein sequence ID" value="HIW88100.1"/>
    <property type="molecule type" value="Genomic_DNA"/>
</dbReference>
<dbReference type="PANTHER" id="PTHR22916:SF51">
    <property type="entry name" value="GLYCOSYLTRANSFERASE EPSH-RELATED"/>
    <property type="match status" value="1"/>
</dbReference>
<evidence type="ECO:0000259" key="3">
    <source>
        <dbReference type="Pfam" id="PF00535"/>
    </source>
</evidence>
<dbReference type="Gene3D" id="3.90.550.10">
    <property type="entry name" value="Spore Coat Polysaccharide Biosynthesis Protein SpsA, Chain A"/>
    <property type="match status" value="1"/>
</dbReference>
<proteinExistence type="predicted"/>
<dbReference type="Proteomes" id="UP000824267">
    <property type="component" value="Unassembled WGS sequence"/>
</dbReference>
<dbReference type="GO" id="GO:0016758">
    <property type="term" value="F:hexosyltransferase activity"/>
    <property type="evidence" value="ECO:0007669"/>
    <property type="project" value="UniProtKB-ARBA"/>
</dbReference>
<reference evidence="4" key="1">
    <citation type="journal article" date="2021" name="PeerJ">
        <title>Extensive microbial diversity within the chicken gut microbiome revealed by metagenomics and culture.</title>
        <authorList>
            <person name="Gilroy R."/>
            <person name="Ravi A."/>
            <person name="Getino M."/>
            <person name="Pursley I."/>
            <person name="Horton D.L."/>
            <person name="Alikhan N.F."/>
            <person name="Baker D."/>
            <person name="Gharbi K."/>
            <person name="Hall N."/>
            <person name="Watson M."/>
            <person name="Adriaenssens E.M."/>
            <person name="Foster-Nyarko E."/>
            <person name="Jarju S."/>
            <person name="Secka A."/>
            <person name="Antonio M."/>
            <person name="Oren A."/>
            <person name="Chaudhuri R.R."/>
            <person name="La Ragione R."/>
            <person name="Hildebrand F."/>
            <person name="Pallen M.J."/>
        </authorList>
    </citation>
    <scope>NUCLEOTIDE SEQUENCE</scope>
    <source>
        <strain evidence="4">Gambia16-930</strain>
    </source>
</reference>
<evidence type="ECO:0000256" key="1">
    <source>
        <dbReference type="ARBA" id="ARBA00022676"/>
    </source>
</evidence>
<evidence type="ECO:0000256" key="2">
    <source>
        <dbReference type="ARBA" id="ARBA00022679"/>
    </source>
</evidence>
<keyword evidence="1" id="KW-0328">Glycosyltransferase</keyword>